<dbReference type="RefSeq" id="XP_002840215.1">
    <property type="nucleotide sequence ID" value="XM_002840169.1"/>
</dbReference>
<gene>
    <name evidence="2" type="ORF">GSTUM_00008621001</name>
</gene>
<proteinExistence type="predicted"/>
<dbReference type="HOGENOM" id="CLU_2905804_0_0_1"/>
<feature type="signal peptide" evidence="1">
    <location>
        <begin position="1"/>
        <end position="21"/>
    </location>
</feature>
<reference evidence="2 3" key="1">
    <citation type="journal article" date="2010" name="Nature">
        <title>Perigord black truffle genome uncovers evolutionary origins and mechanisms of symbiosis.</title>
        <authorList>
            <person name="Martin F."/>
            <person name="Kohler A."/>
            <person name="Murat C."/>
            <person name="Balestrini R."/>
            <person name="Coutinho P.M."/>
            <person name="Jaillon O."/>
            <person name="Montanini B."/>
            <person name="Morin E."/>
            <person name="Noel B."/>
            <person name="Percudani R."/>
            <person name="Porcel B."/>
            <person name="Rubini A."/>
            <person name="Amicucci A."/>
            <person name="Amselem J."/>
            <person name="Anthouard V."/>
            <person name="Arcioni S."/>
            <person name="Artiguenave F."/>
            <person name="Aury J.M."/>
            <person name="Ballario P."/>
            <person name="Bolchi A."/>
            <person name="Brenna A."/>
            <person name="Brun A."/>
            <person name="Buee M."/>
            <person name="Cantarel B."/>
            <person name="Chevalier G."/>
            <person name="Couloux A."/>
            <person name="Da Silva C."/>
            <person name="Denoeud F."/>
            <person name="Duplessis S."/>
            <person name="Ghignone S."/>
            <person name="Hilselberger B."/>
            <person name="Iotti M."/>
            <person name="Marcais B."/>
            <person name="Mello A."/>
            <person name="Miranda M."/>
            <person name="Pacioni G."/>
            <person name="Quesneville H."/>
            <person name="Riccioni C."/>
            <person name="Ruotolo R."/>
            <person name="Splivallo R."/>
            <person name="Stocchi V."/>
            <person name="Tisserant E."/>
            <person name="Viscomi A.R."/>
            <person name="Zambonelli A."/>
            <person name="Zampieri E."/>
            <person name="Henrissat B."/>
            <person name="Lebrun M.H."/>
            <person name="Paolocci F."/>
            <person name="Bonfante P."/>
            <person name="Ottonello S."/>
            <person name="Wincker P."/>
        </authorList>
    </citation>
    <scope>NUCLEOTIDE SEQUENCE [LARGE SCALE GENOMIC DNA]</scope>
    <source>
        <strain evidence="2 3">Mel28</strain>
    </source>
</reference>
<dbReference type="InParanoid" id="D5GIR3"/>
<protein>
    <submittedName>
        <fullName evidence="2">(Perigord truffle) hypothetical protein</fullName>
    </submittedName>
</protein>
<evidence type="ECO:0000256" key="1">
    <source>
        <dbReference type="SAM" id="SignalP"/>
    </source>
</evidence>
<dbReference type="EMBL" id="FN430328">
    <property type="protein sequence ID" value="CAZ84406.1"/>
    <property type="molecule type" value="Genomic_DNA"/>
</dbReference>
<organism evidence="2 3">
    <name type="scientific">Tuber melanosporum (strain Mel28)</name>
    <name type="common">Perigord black truffle</name>
    <dbReference type="NCBI Taxonomy" id="656061"/>
    <lineage>
        <taxon>Eukaryota</taxon>
        <taxon>Fungi</taxon>
        <taxon>Dikarya</taxon>
        <taxon>Ascomycota</taxon>
        <taxon>Pezizomycotina</taxon>
        <taxon>Pezizomycetes</taxon>
        <taxon>Pezizales</taxon>
        <taxon>Tuberaceae</taxon>
        <taxon>Tuber</taxon>
    </lineage>
</organism>
<evidence type="ECO:0000313" key="3">
    <source>
        <dbReference type="Proteomes" id="UP000006911"/>
    </source>
</evidence>
<dbReference type="AlphaFoldDB" id="D5GIR3"/>
<dbReference type="GeneID" id="9185624"/>
<keyword evidence="3" id="KW-1185">Reference proteome</keyword>
<sequence>MPMIELLVLVQLLIACGVGRGEGVGSSDDGFPTASWGAGDAYWNPDTTHDAVLEQVTKEHYG</sequence>
<accession>D5GIR3</accession>
<dbReference type="Proteomes" id="UP000006911">
    <property type="component" value="Unassembled WGS sequence"/>
</dbReference>
<name>D5GIR3_TUBMM</name>
<dbReference type="KEGG" id="tml:GSTUM_00008621001"/>
<evidence type="ECO:0000313" key="2">
    <source>
        <dbReference type="EMBL" id="CAZ84406.1"/>
    </source>
</evidence>
<keyword evidence="1" id="KW-0732">Signal</keyword>
<feature type="chain" id="PRO_5003072816" evidence="1">
    <location>
        <begin position="22"/>
        <end position="62"/>
    </location>
</feature>